<dbReference type="AlphaFoldDB" id="A0A3S4FF84"/>
<gene>
    <name evidence="4" type="primary">intS_1</name>
    <name evidence="4" type="ORF">NCTC7406_01518</name>
</gene>
<dbReference type="InterPro" id="IPR050808">
    <property type="entry name" value="Phage_Integrase"/>
</dbReference>
<evidence type="ECO:0000313" key="5">
    <source>
        <dbReference type="Proteomes" id="UP000276345"/>
    </source>
</evidence>
<dbReference type="GO" id="GO:0015074">
    <property type="term" value="P:DNA integration"/>
    <property type="evidence" value="ECO:0007669"/>
    <property type="project" value="UniProtKB-KW"/>
</dbReference>
<dbReference type="PANTHER" id="PTHR30629:SF2">
    <property type="entry name" value="PROPHAGE INTEGRASE INTS-RELATED"/>
    <property type="match status" value="1"/>
</dbReference>
<evidence type="ECO:0000313" key="4">
    <source>
        <dbReference type="EMBL" id="VEA04656.1"/>
    </source>
</evidence>
<dbReference type="EMBL" id="LR134142">
    <property type="protein sequence ID" value="VEA04656.1"/>
    <property type="molecule type" value="Genomic_DNA"/>
</dbReference>
<feature type="domain" description="Integrase DNA-binding" evidence="3">
    <location>
        <begin position="2"/>
        <end position="65"/>
    </location>
</feature>
<sequence>MLTDIQLKRLKPQEKIYKVTDRDGLYVAVSPTGTRSFRYDYRINGRRETLTIGQYGADGISLAEACLPCRQHEIDEAGRH</sequence>
<comment type="similarity">
    <text evidence="1">Belongs to the 'phage' integrase family.</text>
</comment>
<keyword evidence="2" id="KW-0229">DNA integration</keyword>
<evidence type="ECO:0000256" key="1">
    <source>
        <dbReference type="ARBA" id="ARBA00008857"/>
    </source>
</evidence>
<dbReference type="PANTHER" id="PTHR30629">
    <property type="entry name" value="PROPHAGE INTEGRASE"/>
    <property type="match status" value="1"/>
</dbReference>
<dbReference type="Proteomes" id="UP000276345">
    <property type="component" value="Chromosome"/>
</dbReference>
<dbReference type="InterPro" id="IPR025166">
    <property type="entry name" value="Integrase_DNA_bind_dom"/>
</dbReference>
<dbReference type="Gene3D" id="3.30.160.390">
    <property type="entry name" value="Integrase, DNA-binding domain"/>
    <property type="match status" value="1"/>
</dbReference>
<reference evidence="4 5" key="1">
    <citation type="submission" date="2018-12" db="EMBL/GenBank/DDBJ databases">
        <authorList>
            <consortium name="Pathogen Informatics"/>
        </authorList>
    </citation>
    <scope>NUCLEOTIDE SEQUENCE [LARGE SCALE GENOMIC DNA]</scope>
    <source>
        <strain evidence="4 5">NCTC7406</strain>
    </source>
</reference>
<name>A0A3S4FF84_SALET</name>
<accession>A0A3S4FF84</accession>
<proteinExistence type="inferred from homology"/>
<dbReference type="Pfam" id="PF13356">
    <property type="entry name" value="Arm-DNA-bind_3"/>
    <property type="match status" value="1"/>
</dbReference>
<evidence type="ECO:0000259" key="3">
    <source>
        <dbReference type="Pfam" id="PF13356"/>
    </source>
</evidence>
<organism evidence="4 5">
    <name type="scientific">Salmonella enterica subsp. enterica serovar Sanjuan</name>
    <dbReference type="NCBI Taxonomy" id="1160765"/>
    <lineage>
        <taxon>Bacteria</taxon>
        <taxon>Pseudomonadati</taxon>
        <taxon>Pseudomonadota</taxon>
        <taxon>Gammaproteobacteria</taxon>
        <taxon>Enterobacterales</taxon>
        <taxon>Enterobacteriaceae</taxon>
        <taxon>Salmonella</taxon>
    </lineage>
</organism>
<protein>
    <submittedName>
        <fullName evidence="4">Site-specific recombinase</fullName>
    </submittedName>
</protein>
<dbReference type="InterPro" id="IPR038488">
    <property type="entry name" value="Integrase_DNA-bd_sf"/>
</dbReference>
<evidence type="ECO:0000256" key="2">
    <source>
        <dbReference type="ARBA" id="ARBA00022908"/>
    </source>
</evidence>